<keyword evidence="5" id="KW-0274">FAD</keyword>
<comment type="cofactor">
    <cofactor evidence="1">
        <name>FAD</name>
        <dbReference type="ChEBI" id="CHEBI:57692"/>
    </cofactor>
</comment>
<sequence length="601" mass="65766">MADAFDYDQIIIGSGFGGSCSALRLSEKGHRVLVLEQGRRWKDEDFSDNAWKLHKSLWAPGLGLRGNTRMSMTRKVTAVHGIGVGGGSLVYANVHLIPKDEVFASPSWSKVHDDWKARLMPFYGLAQRMIGVTKSQYENAADEALEDTARRMGKADTYRTVNTGILFPEDPADDSGADRGDPYFAGKGPRRNSCRYCGGCMLGCRHNAKNTLVKNYLWFAEGNGVEIRAESEVTRIEPLPGPDGERDGSAGYELTVRSSTTPVRKKPYTLRCRGVVVSAGVFGTIPLLLKARDMDRTLPNISKKLGRQVRTNSETLIMVSGRYPGKDGQPQDICDGPSITSMFDPDDETRIEVTRFPRYGDGALALQTTVPLTDVQGKVPRPLSMLANMLRQPIKTLRMLNPVGKARHTIIFLVMQTKDTFVHIRIRRPWYRLFRPTWSVYQDKEDNALSNYFPIAHEAARHYIEAAGGGQAGNIATEILTGAPVTAHLMGGVGIGNGPEDGVVDDTGRVFGYHNLRVIDGSLIPGNLGVNPSLTILALSEYAWSKEPIFDAERASRIKPIHFSSPLPGQTSHLTGSGDLHAAIVTAGQAGESRPTPGVHV</sequence>
<dbReference type="Pfam" id="PF01266">
    <property type="entry name" value="DAO"/>
    <property type="match status" value="1"/>
</dbReference>
<feature type="domain" description="Glucose-methanol-choline oxidoreductase C-terminal" evidence="17">
    <location>
        <begin position="482"/>
        <end position="539"/>
    </location>
</feature>
<evidence type="ECO:0000256" key="9">
    <source>
        <dbReference type="ARBA" id="ARBA00023221"/>
    </source>
</evidence>
<keyword evidence="7" id="KW-0443">Lipid metabolism</keyword>
<dbReference type="EMBL" id="JABFUC010000003">
    <property type="protein sequence ID" value="MCG6656986.1"/>
    <property type="molecule type" value="Genomic_DNA"/>
</dbReference>
<evidence type="ECO:0000256" key="1">
    <source>
        <dbReference type="ARBA" id="ARBA00001974"/>
    </source>
</evidence>
<evidence type="ECO:0000259" key="17">
    <source>
        <dbReference type="Pfam" id="PF05199"/>
    </source>
</evidence>
<comment type="caution">
    <text evidence="18">The sequence shown here is derived from an EMBL/GenBank/DDBJ whole genome shotgun (WGS) entry which is preliminary data.</text>
</comment>
<dbReference type="SUPFAM" id="SSF51905">
    <property type="entry name" value="FAD/NAD(P)-binding domain"/>
    <property type="match status" value="1"/>
</dbReference>
<gene>
    <name evidence="18" type="ORF">HOP52_04235</name>
</gene>
<accession>A0ABS9P5C1</accession>
<dbReference type="InterPro" id="IPR052542">
    <property type="entry name" value="Cholesterol_Oxidase"/>
</dbReference>
<evidence type="ECO:0000256" key="8">
    <source>
        <dbReference type="ARBA" id="ARBA00023166"/>
    </source>
</evidence>
<name>A0ABS9P5C1_9GAMM</name>
<comment type="similarity">
    <text evidence="2">Belongs to the GMC oxidoreductase family.</text>
</comment>
<organism evidence="18 19">
    <name type="scientific">Billgrantia campisalis</name>
    <dbReference type="NCBI Taxonomy" id="74661"/>
    <lineage>
        <taxon>Bacteria</taxon>
        <taxon>Pseudomonadati</taxon>
        <taxon>Pseudomonadota</taxon>
        <taxon>Gammaproteobacteria</taxon>
        <taxon>Oceanospirillales</taxon>
        <taxon>Halomonadaceae</taxon>
        <taxon>Billgrantia</taxon>
    </lineage>
</organism>
<evidence type="ECO:0000256" key="10">
    <source>
        <dbReference type="ARBA" id="ARBA00023235"/>
    </source>
</evidence>
<dbReference type="Gene3D" id="3.50.50.60">
    <property type="entry name" value="FAD/NAD(P)-binding domain"/>
    <property type="match status" value="3"/>
</dbReference>
<dbReference type="EC" id="5.3.3.1" evidence="11"/>
<dbReference type="InterPro" id="IPR006076">
    <property type="entry name" value="FAD-dep_OxRdtase"/>
</dbReference>
<evidence type="ECO:0000256" key="15">
    <source>
        <dbReference type="ARBA" id="ARBA00049778"/>
    </source>
</evidence>
<dbReference type="EC" id="1.1.3.6" evidence="13"/>
<evidence type="ECO:0000256" key="4">
    <source>
        <dbReference type="ARBA" id="ARBA00022630"/>
    </source>
</evidence>
<proteinExistence type="inferred from homology"/>
<keyword evidence="19" id="KW-1185">Reference proteome</keyword>
<dbReference type="Pfam" id="PF05199">
    <property type="entry name" value="GMC_oxred_C"/>
    <property type="match status" value="1"/>
</dbReference>
<evidence type="ECO:0000256" key="12">
    <source>
        <dbReference type="ARBA" id="ARBA00049645"/>
    </source>
</evidence>
<dbReference type="InterPro" id="IPR007867">
    <property type="entry name" value="GMC_OxRtase_C"/>
</dbReference>
<evidence type="ECO:0000256" key="3">
    <source>
        <dbReference type="ARBA" id="ARBA00022548"/>
    </source>
</evidence>
<reference evidence="18 19" key="1">
    <citation type="submission" date="2020-05" db="EMBL/GenBank/DDBJ databases">
        <title>Comparative genomic analysis of denitrifying bacteria from Halomonas genus.</title>
        <authorList>
            <person name="Wang L."/>
            <person name="Shao Z."/>
        </authorList>
    </citation>
    <scope>NUCLEOTIDE SEQUENCE [LARGE SCALE GENOMIC DNA]</scope>
    <source>
        <strain evidence="18 19">A4</strain>
    </source>
</reference>
<keyword evidence="8" id="KW-1207">Sterol metabolism</keyword>
<evidence type="ECO:0000256" key="5">
    <source>
        <dbReference type="ARBA" id="ARBA00022827"/>
    </source>
</evidence>
<evidence type="ECO:0000256" key="14">
    <source>
        <dbReference type="ARBA" id="ARBA00049744"/>
    </source>
</evidence>
<dbReference type="Proteomes" id="UP000814385">
    <property type="component" value="Unassembled WGS sequence"/>
</dbReference>
<evidence type="ECO:0000256" key="11">
    <source>
        <dbReference type="ARBA" id="ARBA00038856"/>
    </source>
</evidence>
<keyword evidence="9" id="KW-0753">Steroid metabolism</keyword>
<evidence type="ECO:0000256" key="7">
    <source>
        <dbReference type="ARBA" id="ARBA00023098"/>
    </source>
</evidence>
<dbReference type="InterPro" id="IPR036188">
    <property type="entry name" value="FAD/NAD-bd_sf"/>
</dbReference>
<evidence type="ECO:0000256" key="13">
    <source>
        <dbReference type="ARBA" id="ARBA00049723"/>
    </source>
</evidence>
<dbReference type="PANTHER" id="PTHR47470">
    <property type="entry name" value="CHOLESTEROL OXIDASE"/>
    <property type="match status" value="1"/>
</dbReference>
<keyword evidence="10" id="KW-0413">Isomerase</keyword>
<comment type="pathway">
    <text evidence="12">Steroid metabolism; cholesterol degradation.</text>
</comment>
<keyword evidence="6" id="KW-0560">Oxidoreductase</keyword>
<evidence type="ECO:0000313" key="19">
    <source>
        <dbReference type="Proteomes" id="UP000814385"/>
    </source>
</evidence>
<keyword evidence="4" id="KW-0285">Flavoprotein</keyword>
<evidence type="ECO:0000256" key="2">
    <source>
        <dbReference type="ARBA" id="ARBA00010790"/>
    </source>
</evidence>
<dbReference type="PANTHER" id="PTHR47470:SF1">
    <property type="entry name" value="FAD-DEPENDENT OXIDOREDUCTASE 2 FAD BINDING DOMAIN-CONTAINING PROTEIN"/>
    <property type="match status" value="1"/>
</dbReference>
<dbReference type="RefSeq" id="WP_238976026.1">
    <property type="nucleotide sequence ID" value="NZ_JABFUC010000003.1"/>
</dbReference>
<keyword evidence="3" id="KW-0153">Cholesterol metabolism</keyword>
<dbReference type="PRINTS" id="PR00411">
    <property type="entry name" value="PNDRDTASEI"/>
</dbReference>
<evidence type="ECO:0000259" key="16">
    <source>
        <dbReference type="Pfam" id="PF01266"/>
    </source>
</evidence>
<evidence type="ECO:0000313" key="18">
    <source>
        <dbReference type="EMBL" id="MCG6656986.1"/>
    </source>
</evidence>
<protein>
    <recommendedName>
        <fullName evidence="14">Cholesterol oxidase</fullName>
        <ecNumber evidence="13">1.1.3.6</ecNumber>
        <ecNumber evidence="11">5.3.3.1</ecNumber>
    </recommendedName>
    <alternativeName>
        <fullName evidence="15">Cholesterol isomerase</fullName>
    </alternativeName>
</protein>
<evidence type="ECO:0000256" key="6">
    <source>
        <dbReference type="ARBA" id="ARBA00023002"/>
    </source>
</evidence>
<feature type="domain" description="FAD dependent oxidoreductase" evidence="16">
    <location>
        <begin position="10"/>
        <end position="313"/>
    </location>
</feature>